<organism evidence="1 2">
    <name type="scientific">Paramecium sonneborni</name>
    <dbReference type="NCBI Taxonomy" id="65129"/>
    <lineage>
        <taxon>Eukaryota</taxon>
        <taxon>Sar</taxon>
        <taxon>Alveolata</taxon>
        <taxon>Ciliophora</taxon>
        <taxon>Intramacronucleata</taxon>
        <taxon>Oligohymenophorea</taxon>
        <taxon>Peniculida</taxon>
        <taxon>Parameciidae</taxon>
        <taxon>Paramecium</taxon>
    </lineage>
</organism>
<reference evidence="1" key="1">
    <citation type="submission" date="2021-01" db="EMBL/GenBank/DDBJ databases">
        <authorList>
            <consortium name="Genoscope - CEA"/>
            <person name="William W."/>
        </authorList>
    </citation>
    <scope>NUCLEOTIDE SEQUENCE</scope>
</reference>
<evidence type="ECO:0000313" key="2">
    <source>
        <dbReference type="Proteomes" id="UP000692954"/>
    </source>
</evidence>
<sequence length="269" mass="31854">MKNQNYIEKYKFCNKFNWYKLFFSQIPIGQIQSQTQNIENQKIRKNIVKRIQNTKGVKRRQYKTLNRCLKIKQLFMEIKSSVSQGLSCIYMILLDGGTRVNQYFQSNNHRGGSALKGGRLQTNIQTPKMKMHNSFNDQLVIHNLQNHPLQLRQSPSFKYKTHRLSLKQDDTQQQNKISETYARKTRITVLESFYNQLGTDEDISLVKNSPQKKQKPIILTPKSQTTYFGGQQNQMNEIDNIEEAHFQFVCMQQKYKSWLENFEKKNHSK</sequence>
<gene>
    <name evidence="1" type="ORF">PSON_ATCC_30995.1.T1050156</name>
</gene>
<name>A0A8S1QI23_9CILI</name>
<dbReference type="Proteomes" id="UP000692954">
    <property type="component" value="Unassembled WGS sequence"/>
</dbReference>
<evidence type="ECO:0000313" key="1">
    <source>
        <dbReference type="EMBL" id="CAD8114347.1"/>
    </source>
</evidence>
<protein>
    <submittedName>
        <fullName evidence="1">Uncharacterized protein</fullName>
    </submittedName>
</protein>
<dbReference type="EMBL" id="CAJJDN010000105">
    <property type="protein sequence ID" value="CAD8114347.1"/>
    <property type="molecule type" value="Genomic_DNA"/>
</dbReference>
<comment type="caution">
    <text evidence="1">The sequence shown here is derived from an EMBL/GenBank/DDBJ whole genome shotgun (WGS) entry which is preliminary data.</text>
</comment>
<proteinExistence type="predicted"/>
<dbReference type="OrthoDB" id="303704at2759"/>
<keyword evidence="2" id="KW-1185">Reference proteome</keyword>
<accession>A0A8S1QI23</accession>
<dbReference type="AlphaFoldDB" id="A0A8S1QI23"/>